<keyword evidence="5 7" id="KW-1133">Transmembrane helix</keyword>
<evidence type="ECO:0000259" key="8">
    <source>
        <dbReference type="PROSITE" id="PS50928"/>
    </source>
</evidence>
<dbReference type="Gene3D" id="1.10.3720.10">
    <property type="entry name" value="MetI-like"/>
    <property type="match status" value="1"/>
</dbReference>
<dbReference type="RefSeq" id="WP_099353404.1">
    <property type="nucleotide sequence ID" value="NZ_JBHUEK010000022.1"/>
</dbReference>
<reference evidence="10" key="1">
    <citation type="journal article" date="2019" name="Int. J. Syst. Evol. Microbiol.">
        <title>The Global Catalogue of Microorganisms (GCM) 10K type strain sequencing project: providing services to taxonomists for standard genome sequencing and annotation.</title>
        <authorList>
            <consortium name="The Broad Institute Genomics Platform"/>
            <consortium name="The Broad Institute Genome Sequencing Center for Infectious Disease"/>
            <person name="Wu L."/>
            <person name="Ma J."/>
        </authorList>
    </citation>
    <scope>NUCLEOTIDE SEQUENCE [LARGE SCALE GENOMIC DNA]</scope>
    <source>
        <strain evidence="10">CCUG 15531</strain>
    </source>
</reference>
<evidence type="ECO:0000256" key="3">
    <source>
        <dbReference type="ARBA" id="ARBA00022475"/>
    </source>
</evidence>
<dbReference type="PANTHER" id="PTHR43744:SF9">
    <property type="entry name" value="POLYGALACTURONAN_RHAMNOGALACTURONAN TRANSPORT SYSTEM PERMEASE PROTEIN YTCP"/>
    <property type="match status" value="1"/>
</dbReference>
<feature type="transmembrane region" description="Helical" evidence="7">
    <location>
        <begin position="17"/>
        <end position="39"/>
    </location>
</feature>
<feature type="domain" description="ABC transmembrane type-1" evidence="8">
    <location>
        <begin position="75"/>
        <end position="276"/>
    </location>
</feature>
<keyword evidence="10" id="KW-1185">Reference proteome</keyword>
<dbReference type="CDD" id="cd06261">
    <property type="entry name" value="TM_PBP2"/>
    <property type="match status" value="1"/>
</dbReference>
<comment type="subcellular location">
    <subcellularLocation>
        <location evidence="1 7">Cell membrane</location>
        <topology evidence="1 7">Multi-pass membrane protein</topology>
    </subcellularLocation>
</comment>
<evidence type="ECO:0000256" key="2">
    <source>
        <dbReference type="ARBA" id="ARBA00022448"/>
    </source>
</evidence>
<dbReference type="InterPro" id="IPR000515">
    <property type="entry name" value="MetI-like"/>
</dbReference>
<dbReference type="EMBL" id="JBHUEK010000022">
    <property type="protein sequence ID" value="MFD1779781.1"/>
    <property type="molecule type" value="Genomic_DNA"/>
</dbReference>
<evidence type="ECO:0000313" key="10">
    <source>
        <dbReference type="Proteomes" id="UP001597227"/>
    </source>
</evidence>
<feature type="transmembrane region" description="Helical" evidence="7">
    <location>
        <begin position="74"/>
        <end position="100"/>
    </location>
</feature>
<evidence type="ECO:0000256" key="1">
    <source>
        <dbReference type="ARBA" id="ARBA00004651"/>
    </source>
</evidence>
<dbReference type="SUPFAM" id="SSF161098">
    <property type="entry name" value="MetI-like"/>
    <property type="match status" value="1"/>
</dbReference>
<keyword evidence="6 7" id="KW-0472">Membrane</keyword>
<feature type="transmembrane region" description="Helical" evidence="7">
    <location>
        <begin position="183"/>
        <end position="208"/>
    </location>
</feature>
<evidence type="ECO:0000256" key="4">
    <source>
        <dbReference type="ARBA" id="ARBA00022692"/>
    </source>
</evidence>
<proteinExistence type="inferred from homology"/>
<evidence type="ECO:0000256" key="5">
    <source>
        <dbReference type="ARBA" id="ARBA00022989"/>
    </source>
</evidence>
<keyword evidence="3" id="KW-1003">Cell membrane</keyword>
<keyword evidence="2 7" id="KW-0813">Transport</keyword>
<name>A0ABW4MQ61_9BACI</name>
<gene>
    <name evidence="9" type="ORF">ACFSFW_14035</name>
</gene>
<dbReference type="Proteomes" id="UP001597227">
    <property type="component" value="Unassembled WGS sequence"/>
</dbReference>
<comment type="caution">
    <text evidence="9">The sequence shown here is derived from an EMBL/GenBank/DDBJ whole genome shotgun (WGS) entry which is preliminary data.</text>
</comment>
<feature type="transmembrane region" description="Helical" evidence="7">
    <location>
        <begin position="144"/>
        <end position="162"/>
    </location>
</feature>
<evidence type="ECO:0000256" key="6">
    <source>
        <dbReference type="ARBA" id="ARBA00023136"/>
    </source>
</evidence>
<sequence length="291" mass="32499">MVGEKQLGSRIFRWGNYLLLVVIALTMVLPFIHVIAASFTTSAELADKRFVLFPTVFSLDAYKYIFSTNTIFKALFVSIGVTLIGTLWSMFISLLTAYGLSRRDLVGRRQILFLFVFTMLFSGGMIPTFLIVKETGLLDSYAALIVPVTINVFNMIILRSFIMGLPEGLIESAKIDGCNDFGVLFRIVMPISKPALATVSLFYAVAYWNTYMHAILYINDAAKWPIQVLLRQIVVLASGLSYDSSEFTNIPPPDITIKMAVIVVATIPVLMVYPFLQKYFTKGAMLGSMKE</sequence>
<evidence type="ECO:0000256" key="7">
    <source>
        <dbReference type="RuleBase" id="RU363032"/>
    </source>
</evidence>
<dbReference type="PANTHER" id="PTHR43744">
    <property type="entry name" value="ABC TRANSPORTER PERMEASE PROTEIN MG189-RELATED-RELATED"/>
    <property type="match status" value="1"/>
</dbReference>
<comment type="similarity">
    <text evidence="7">Belongs to the binding-protein-dependent transport system permease family.</text>
</comment>
<keyword evidence="4 7" id="KW-0812">Transmembrane</keyword>
<dbReference type="Pfam" id="PF00528">
    <property type="entry name" value="BPD_transp_1"/>
    <property type="match status" value="1"/>
</dbReference>
<dbReference type="PROSITE" id="PS50928">
    <property type="entry name" value="ABC_TM1"/>
    <property type="match status" value="1"/>
</dbReference>
<feature type="transmembrane region" description="Helical" evidence="7">
    <location>
        <begin position="112"/>
        <end position="132"/>
    </location>
</feature>
<organism evidence="9 10">
    <name type="scientific">Fredinandcohnia salidurans</name>
    <dbReference type="NCBI Taxonomy" id="2595041"/>
    <lineage>
        <taxon>Bacteria</taxon>
        <taxon>Bacillati</taxon>
        <taxon>Bacillota</taxon>
        <taxon>Bacilli</taxon>
        <taxon>Bacillales</taxon>
        <taxon>Bacillaceae</taxon>
        <taxon>Fredinandcohnia</taxon>
    </lineage>
</organism>
<evidence type="ECO:0000313" key="9">
    <source>
        <dbReference type="EMBL" id="MFD1779781.1"/>
    </source>
</evidence>
<accession>A0ABW4MQ61</accession>
<dbReference type="InterPro" id="IPR035906">
    <property type="entry name" value="MetI-like_sf"/>
</dbReference>
<feature type="transmembrane region" description="Helical" evidence="7">
    <location>
        <begin position="255"/>
        <end position="276"/>
    </location>
</feature>
<protein>
    <submittedName>
        <fullName evidence="9">Carbohydrate ABC transporter permease</fullName>
    </submittedName>
</protein>